<accession>A0A212RB07</accession>
<dbReference type="EMBL" id="FYDG01000003">
    <property type="protein sequence ID" value="SNB69353.1"/>
    <property type="molecule type" value="Genomic_DNA"/>
</dbReference>
<dbReference type="RefSeq" id="WP_158255183.1">
    <property type="nucleotide sequence ID" value="NZ_FYDG01000003.1"/>
</dbReference>
<protein>
    <submittedName>
        <fullName evidence="1">Uncharacterized protein</fullName>
    </submittedName>
</protein>
<dbReference type="AlphaFoldDB" id="A0A212RB07"/>
<name>A0A212RB07_RHOAC</name>
<gene>
    <name evidence="1" type="ORF">SAMN06265338_103204</name>
</gene>
<evidence type="ECO:0000313" key="2">
    <source>
        <dbReference type="Proteomes" id="UP000198418"/>
    </source>
</evidence>
<keyword evidence="2" id="KW-1185">Reference proteome</keyword>
<proteinExistence type="predicted"/>
<evidence type="ECO:0000313" key="1">
    <source>
        <dbReference type="EMBL" id="SNB69353.1"/>
    </source>
</evidence>
<organism evidence="1 2">
    <name type="scientific">Rhodoblastus acidophilus</name>
    <name type="common">Rhodopseudomonas acidophila</name>
    <dbReference type="NCBI Taxonomy" id="1074"/>
    <lineage>
        <taxon>Bacteria</taxon>
        <taxon>Pseudomonadati</taxon>
        <taxon>Pseudomonadota</taxon>
        <taxon>Alphaproteobacteria</taxon>
        <taxon>Hyphomicrobiales</taxon>
        <taxon>Rhodoblastaceae</taxon>
        <taxon>Rhodoblastus</taxon>
    </lineage>
</organism>
<sequence>MTWAEDKDEDVKPLLTIEIIGYRFGLYKVSIGRSLLRIRGIFPWRWL</sequence>
<reference evidence="2" key="1">
    <citation type="submission" date="2017-06" db="EMBL/GenBank/DDBJ databases">
        <authorList>
            <person name="Varghese N."/>
            <person name="Submissions S."/>
        </authorList>
    </citation>
    <scope>NUCLEOTIDE SEQUENCE [LARGE SCALE GENOMIC DNA]</scope>
    <source>
        <strain evidence="2">DSM 137</strain>
    </source>
</reference>
<dbReference type="Proteomes" id="UP000198418">
    <property type="component" value="Unassembled WGS sequence"/>
</dbReference>